<comment type="caution">
    <text evidence="2">The sequence shown here is derived from an EMBL/GenBank/DDBJ whole genome shotgun (WGS) entry which is preliminary data.</text>
</comment>
<evidence type="ECO:0000313" key="3">
    <source>
        <dbReference type="Proteomes" id="UP000281726"/>
    </source>
</evidence>
<dbReference type="EMBL" id="RBAK01000019">
    <property type="protein sequence ID" value="RKN38893.1"/>
    <property type="molecule type" value="Genomic_DNA"/>
</dbReference>
<keyword evidence="1" id="KW-1133">Transmembrane helix</keyword>
<sequence>MTGTTYQERRAARLDDPRFEKFRNPVARRRLAAGLIALLVVEAGLFLLMDVSPVGAAVGMAVVVVAFVLLLGALKASTRGVEELTGEVLDERQAQVRGEVYATAYKVGSGLLVLGLAVVLLWTQIDLPAPGAGLVAGALVLPFHVAIVLPTLVAALRADV</sequence>
<feature type="transmembrane region" description="Helical" evidence="1">
    <location>
        <begin position="31"/>
        <end position="48"/>
    </location>
</feature>
<name>A0A3A9YSC4_9ACTN</name>
<feature type="transmembrane region" description="Helical" evidence="1">
    <location>
        <begin position="131"/>
        <end position="156"/>
    </location>
</feature>
<feature type="transmembrane region" description="Helical" evidence="1">
    <location>
        <begin position="54"/>
        <end position="74"/>
    </location>
</feature>
<feature type="transmembrane region" description="Helical" evidence="1">
    <location>
        <begin position="107"/>
        <end position="125"/>
    </location>
</feature>
<dbReference type="AlphaFoldDB" id="A0A3A9YSC4"/>
<organism evidence="2 3">
    <name type="scientific">Micromonospora endolithica</name>
    <dbReference type="NCBI Taxonomy" id="230091"/>
    <lineage>
        <taxon>Bacteria</taxon>
        <taxon>Bacillati</taxon>
        <taxon>Actinomycetota</taxon>
        <taxon>Actinomycetes</taxon>
        <taxon>Micromonosporales</taxon>
        <taxon>Micromonosporaceae</taxon>
        <taxon>Micromonospora</taxon>
    </lineage>
</organism>
<evidence type="ECO:0000313" key="2">
    <source>
        <dbReference type="EMBL" id="RKN38893.1"/>
    </source>
</evidence>
<evidence type="ECO:0000256" key="1">
    <source>
        <dbReference type="SAM" id="Phobius"/>
    </source>
</evidence>
<proteinExistence type="predicted"/>
<gene>
    <name evidence="2" type="ORF">D7223_30120</name>
</gene>
<protein>
    <submittedName>
        <fullName evidence="2">Uncharacterized protein</fullName>
    </submittedName>
</protein>
<keyword evidence="1" id="KW-0812">Transmembrane</keyword>
<dbReference type="Proteomes" id="UP000281726">
    <property type="component" value="Unassembled WGS sequence"/>
</dbReference>
<keyword evidence="1" id="KW-0472">Membrane</keyword>
<accession>A0A3A9YSC4</accession>
<keyword evidence="3" id="KW-1185">Reference proteome</keyword>
<dbReference type="RefSeq" id="WP_120732692.1">
    <property type="nucleotide sequence ID" value="NZ_RBAK01000019.1"/>
</dbReference>
<dbReference type="OrthoDB" id="5114217at2"/>
<reference evidence="2 3" key="1">
    <citation type="journal article" date="2004" name="Syst. Appl. Microbiol.">
        <title>Cryptoendolithic actinomycetes from antarctic sandstone rock samples: Micromonospora endolithica sp. nov. and two isolates related to Micromonospora coerulea Jensen 1932.</title>
        <authorList>
            <person name="Hirsch P."/>
            <person name="Mevs U."/>
            <person name="Kroppenstedt R.M."/>
            <person name="Schumann P."/>
            <person name="Stackebrandt E."/>
        </authorList>
    </citation>
    <scope>NUCLEOTIDE SEQUENCE [LARGE SCALE GENOMIC DNA]</scope>
    <source>
        <strain evidence="2 3">JCM 12677</strain>
    </source>
</reference>